<dbReference type="CDD" id="cd00637">
    <property type="entry name" value="7tm_classA_rhodopsin-like"/>
    <property type="match status" value="2"/>
</dbReference>
<feature type="transmembrane region" description="Helical" evidence="9">
    <location>
        <begin position="75"/>
        <end position="93"/>
    </location>
</feature>
<name>A0ABM0K360_APLCA</name>
<protein>
    <submittedName>
        <fullName evidence="12">Muscarinic acetylcholine receptor gar-3</fullName>
    </submittedName>
</protein>
<feature type="transmembrane region" description="Helical" evidence="9">
    <location>
        <begin position="155"/>
        <end position="174"/>
    </location>
</feature>
<feature type="transmembrane region" description="Helical" evidence="9">
    <location>
        <begin position="113"/>
        <end position="135"/>
    </location>
</feature>
<feature type="compositionally biased region" description="Polar residues" evidence="8">
    <location>
        <begin position="348"/>
        <end position="367"/>
    </location>
</feature>
<evidence type="ECO:0000256" key="4">
    <source>
        <dbReference type="ARBA" id="ARBA00023040"/>
    </source>
</evidence>
<keyword evidence="4" id="KW-0297">G-protein coupled receptor</keyword>
<dbReference type="Pfam" id="PF00001">
    <property type="entry name" value="7tm_1"/>
    <property type="match status" value="1"/>
</dbReference>
<dbReference type="PRINTS" id="PR00237">
    <property type="entry name" value="GPCRRHODOPSN"/>
</dbReference>
<evidence type="ECO:0000256" key="6">
    <source>
        <dbReference type="ARBA" id="ARBA00023170"/>
    </source>
</evidence>
<feature type="transmembrane region" description="Helical" evidence="9">
    <location>
        <begin position="495"/>
        <end position="514"/>
    </location>
</feature>
<feature type="transmembrane region" description="Helical" evidence="9">
    <location>
        <begin position="40"/>
        <end position="63"/>
    </location>
</feature>
<sequence length="548" mass="59647">MTLETTTNGLLGNNTPNNVTDAERIAYLAQLQAQTTRTMIPAMVFLICFSVVGIVGNTLVLIVYSQKFKRTSTRIFIMAIAGFDLVTNVTAIPGEIYDMFHIWDFSYASICRARFYFTSVTTVSAAILLLAVSVVRYRKVCRPFGKQVSMKQAKIICVCIAIFSVVVSIPYAIINGTQTRPTPRPDIVGHECTTDDSFVDTMWPVVNTGFFLLIFLSSCIPLVVLYCLVGAQAWRHSKVYGVTTSPNAHAKVTSGSNSQSSSSGPDTKSTDESTSSGAGGRAKKESVEMNSLDSADGGNNARKEALNTSEGDSAFNSLGGENDAGENSGLGKPGEWKLLENNAERLNDSGSTDLSVSQQTESKQVSAPTGKKISFQHKSSQEGCISNSNSLSTEHDKGSRNVGVGETKKGDNSLNKDDSTGKKSKLSVRSTRTSVIKILSSIRKKKSSTSTLGPAQRRGIGRTTTMLIIISAVYIIGFLPHLIVMFFKFTSPEKFAAMDSVGLTFYNLFLRLYFLNSAANPVIYSLCDVNFRTQCVQVFKFKFKCRRT</sequence>
<keyword evidence="3 9" id="KW-1133">Transmembrane helix</keyword>
<feature type="compositionally biased region" description="Basic and acidic residues" evidence="8">
    <location>
        <begin position="334"/>
        <end position="347"/>
    </location>
</feature>
<evidence type="ECO:0000256" key="2">
    <source>
        <dbReference type="ARBA" id="ARBA00022692"/>
    </source>
</evidence>
<organism evidence="11 12">
    <name type="scientific">Aplysia californica</name>
    <name type="common">California sea hare</name>
    <dbReference type="NCBI Taxonomy" id="6500"/>
    <lineage>
        <taxon>Eukaryota</taxon>
        <taxon>Metazoa</taxon>
        <taxon>Spiralia</taxon>
        <taxon>Lophotrochozoa</taxon>
        <taxon>Mollusca</taxon>
        <taxon>Gastropoda</taxon>
        <taxon>Heterobranchia</taxon>
        <taxon>Euthyneura</taxon>
        <taxon>Tectipleura</taxon>
        <taxon>Aplysiida</taxon>
        <taxon>Aplysioidea</taxon>
        <taxon>Aplysiidae</taxon>
        <taxon>Aplysia</taxon>
    </lineage>
</organism>
<dbReference type="Proteomes" id="UP000694888">
    <property type="component" value="Unplaced"/>
</dbReference>
<gene>
    <name evidence="12" type="primary">LOC101847216</name>
</gene>
<keyword evidence="2 9" id="KW-0812">Transmembrane</keyword>
<evidence type="ECO:0000313" key="12">
    <source>
        <dbReference type="RefSeq" id="XP_005107691.2"/>
    </source>
</evidence>
<dbReference type="GeneID" id="101847216"/>
<feature type="compositionally biased region" description="Polar residues" evidence="8">
    <location>
        <begin position="376"/>
        <end position="392"/>
    </location>
</feature>
<evidence type="ECO:0000256" key="8">
    <source>
        <dbReference type="SAM" id="MobiDB-lite"/>
    </source>
</evidence>
<feature type="region of interest" description="Disordered" evidence="8">
    <location>
        <begin position="249"/>
        <end position="428"/>
    </location>
</feature>
<evidence type="ECO:0000256" key="9">
    <source>
        <dbReference type="SAM" id="Phobius"/>
    </source>
</evidence>
<dbReference type="Gene3D" id="1.20.1070.10">
    <property type="entry name" value="Rhodopsin 7-helix transmembrane proteins"/>
    <property type="match status" value="2"/>
</dbReference>
<evidence type="ECO:0000256" key="5">
    <source>
        <dbReference type="ARBA" id="ARBA00023136"/>
    </source>
</evidence>
<evidence type="ECO:0000256" key="1">
    <source>
        <dbReference type="ARBA" id="ARBA00004141"/>
    </source>
</evidence>
<accession>A0ABM0K360</accession>
<reference evidence="12" key="1">
    <citation type="submission" date="2025-08" db="UniProtKB">
        <authorList>
            <consortium name="RefSeq"/>
        </authorList>
    </citation>
    <scope>IDENTIFICATION</scope>
</reference>
<dbReference type="InterPro" id="IPR017452">
    <property type="entry name" value="GPCR_Rhodpsn_7TM"/>
</dbReference>
<keyword evidence="7" id="KW-0807">Transducer</keyword>
<dbReference type="SUPFAM" id="SSF81321">
    <property type="entry name" value="Family A G protein-coupled receptor-like"/>
    <property type="match status" value="2"/>
</dbReference>
<feature type="domain" description="G-protein coupled receptors family 1 profile" evidence="10">
    <location>
        <begin position="56"/>
        <end position="524"/>
    </location>
</feature>
<feature type="compositionally biased region" description="Polar residues" evidence="8">
    <location>
        <begin position="306"/>
        <end position="316"/>
    </location>
</feature>
<evidence type="ECO:0000313" key="11">
    <source>
        <dbReference type="Proteomes" id="UP000694888"/>
    </source>
</evidence>
<dbReference type="PANTHER" id="PTHR24238">
    <property type="entry name" value="G-PROTEIN COUPLED RECEPTOR"/>
    <property type="match status" value="1"/>
</dbReference>
<proteinExistence type="predicted"/>
<dbReference type="PROSITE" id="PS50262">
    <property type="entry name" value="G_PROTEIN_RECEP_F1_2"/>
    <property type="match status" value="1"/>
</dbReference>
<keyword evidence="5 9" id="KW-0472">Membrane</keyword>
<dbReference type="InterPro" id="IPR000276">
    <property type="entry name" value="GPCR_Rhodpsn"/>
</dbReference>
<evidence type="ECO:0000256" key="7">
    <source>
        <dbReference type="ARBA" id="ARBA00023224"/>
    </source>
</evidence>
<feature type="compositionally biased region" description="Low complexity" evidence="8">
    <location>
        <begin position="254"/>
        <end position="264"/>
    </location>
</feature>
<keyword evidence="11" id="KW-1185">Reference proteome</keyword>
<feature type="transmembrane region" description="Helical" evidence="9">
    <location>
        <begin position="210"/>
        <end position="229"/>
    </location>
</feature>
<keyword evidence="6 12" id="KW-0675">Receptor</keyword>
<evidence type="ECO:0000256" key="3">
    <source>
        <dbReference type="ARBA" id="ARBA00022989"/>
    </source>
</evidence>
<feature type="transmembrane region" description="Helical" evidence="9">
    <location>
        <begin position="466"/>
        <end position="489"/>
    </location>
</feature>
<evidence type="ECO:0000259" key="10">
    <source>
        <dbReference type="PROSITE" id="PS50262"/>
    </source>
</evidence>
<feature type="compositionally biased region" description="Basic and acidic residues" evidence="8">
    <location>
        <begin position="406"/>
        <end position="421"/>
    </location>
</feature>
<dbReference type="PANTHER" id="PTHR24238:SF47">
    <property type="entry name" value="ECDYSTEROIDS_DOPAMINE RECEPTOR-RELATED"/>
    <property type="match status" value="1"/>
</dbReference>
<comment type="subcellular location">
    <subcellularLocation>
        <location evidence="1">Membrane</location>
        <topology evidence="1">Multi-pass membrane protein</topology>
    </subcellularLocation>
</comment>
<dbReference type="RefSeq" id="XP_005107691.2">
    <property type="nucleotide sequence ID" value="XM_005107634.3"/>
</dbReference>